<evidence type="ECO:0000313" key="4">
    <source>
        <dbReference type="Proteomes" id="UP001141259"/>
    </source>
</evidence>
<gene>
    <name evidence="3" type="ORF">NZH93_05270</name>
</gene>
<evidence type="ECO:0000256" key="2">
    <source>
        <dbReference type="SAM" id="Phobius"/>
    </source>
</evidence>
<keyword evidence="4" id="KW-1185">Reference proteome</keyword>
<feature type="compositionally biased region" description="Basic and acidic residues" evidence="1">
    <location>
        <begin position="192"/>
        <end position="209"/>
    </location>
</feature>
<keyword evidence="2" id="KW-0812">Transmembrane</keyword>
<keyword evidence="2" id="KW-0472">Membrane</keyword>
<dbReference type="Proteomes" id="UP001141259">
    <property type="component" value="Unassembled WGS sequence"/>
</dbReference>
<organism evidence="3 4">
    <name type="scientific">Umezawaea endophytica</name>
    <dbReference type="NCBI Taxonomy" id="1654476"/>
    <lineage>
        <taxon>Bacteria</taxon>
        <taxon>Bacillati</taxon>
        <taxon>Actinomycetota</taxon>
        <taxon>Actinomycetes</taxon>
        <taxon>Pseudonocardiales</taxon>
        <taxon>Pseudonocardiaceae</taxon>
        <taxon>Umezawaea</taxon>
    </lineage>
</organism>
<feature type="transmembrane region" description="Helical" evidence="2">
    <location>
        <begin position="96"/>
        <end position="113"/>
    </location>
</feature>
<accession>A0A9X2VGZ6</accession>
<reference evidence="3" key="1">
    <citation type="submission" date="2022-08" db="EMBL/GenBank/DDBJ databases">
        <authorList>
            <person name="Tistechok S."/>
            <person name="Samborskyy M."/>
            <person name="Roman I."/>
        </authorList>
    </citation>
    <scope>NUCLEOTIDE SEQUENCE</scope>
    <source>
        <strain evidence="3">DSM 103496</strain>
    </source>
</reference>
<name>A0A9X2VGZ6_9PSEU</name>
<evidence type="ECO:0000313" key="3">
    <source>
        <dbReference type="EMBL" id="MCS7476254.1"/>
    </source>
</evidence>
<keyword evidence="2" id="KW-1133">Transmembrane helix</keyword>
<feature type="transmembrane region" description="Helical" evidence="2">
    <location>
        <begin position="156"/>
        <end position="173"/>
    </location>
</feature>
<feature type="transmembrane region" description="Helical" evidence="2">
    <location>
        <begin position="57"/>
        <end position="84"/>
    </location>
</feature>
<feature type="transmembrane region" description="Helical" evidence="2">
    <location>
        <begin position="18"/>
        <end position="37"/>
    </location>
</feature>
<comment type="caution">
    <text evidence="3">The sequence shown here is derived from an EMBL/GenBank/DDBJ whole genome shotgun (WGS) entry which is preliminary data.</text>
</comment>
<protein>
    <submittedName>
        <fullName evidence="3">Uncharacterized protein</fullName>
    </submittedName>
</protein>
<feature type="region of interest" description="Disordered" evidence="1">
    <location>
        <begin position="174"/>
        <end position="235"/>
    </location>
</feature>
<evidence type="ECO:0000256" key="1">
    <source>
        <dbReference type="SAM" id="MobiDB-lite"/>
    </source>
</evidence>
<dbReference type="EMBL" id="JANYMP010000002">
    <property type="protein sequence ID" value="MCS7476254.1"/>
    <property type="molecule type" value="Genomic_DNA"/>
</dbReference>
<dbReference type="AlphaFoldDB" id="A0A9X2VGZ6"/>
<proteinExistence type="predicted"/>
<dbReference type="RefSeq" id="WP_259621762.1">
    <property type="nucleotide sequence ID" value="NZ_JANYMP010000002.1"/>
</dbReference>
<sequence>MTTEPETTEPAKSHAGSMLTSAAVLFVLLRLLAVSHYDWHTAFALLHTLDLDDAPGLFLGTFMADSRISSVLLIVALPFAFLYLAATRVDGKRVRFGGTLVLVVLVALLISHVKTYHRWWVPIGAAVLAVVLVLLERAHRHPRLRDPITFLLRRSRVSVVVAALVVAAVGAAGTRGDDQRHPRVLRRGHASRLLEGDRRRRPEVRDPPLRRGPVAHGADRPLASGTPSAGARRWR</sequence>
<feature type="transmembrane region" description="Helical" evidence="2">
    <location>
        <begin position="119"/>
        <end position="135"/>
    </location>
</feature>